<dbReference type="Pfam" id="PF01902">
    <property type="entry name" value="Diphthami_syn_2"/>
    <property type="match status" value="1"/>
</dbReference>
<dbReference type="Proteomes" id="UP000184368">
    <property type="component" value="Unassembled WGS sequence"/>
</dbReference>
<dbReference type="InterPro" id="IPR014729">
    <property type="entry name" value="Rossmann-like_a/b/a_fold"/>
</dbReference>
<accession>A0A1M5E388</accession>
<dbReference type="RefSeq" id="WP_073044764.1">
    <property type="nucleotide sequence ID" value="NZ_FQUO01000011.1"/>
</dbReference>
<dbReference type="AlphaFoldDB" id="A0A1M5E388"/>
<dbReference type="InterPro" id="IPR002761">
    <property type="entry name" value="Diphthami_syn_dom"/>
</dbReference>
<evidence type="ECO:0000259" key="1">
    <source>
        <dbReference type="Pfam" id="PF01902"/>
    </source>
</evidence>
<proteinExistence type="predicted"/>
<dbReference type="SUPFAM" id="SSF52402">
    <property type="entry name" value="Adenine nucleotide alpha hydrolases-like"/>
    <property type="match status" value="1"/>
</dbReference>
<dbReference type="InterPro" id="IPR030662">
    <property type="entry name" value="DPH6/MJ0570"/>
</dbReference>
<dbReference type="PIRSF" id="PIRSF039123">
    <property type="entry name" value="Diphthamide_synthase"/>
    <property type="match status" value="1"/>
</dbReference>
<gene>
    <name evidence="2" type="ORF">SAMN05444008_111188</name>
</gene>
<dbReference type="CDD" id="cd01994">
    <property type="entry name" value="AANH_PF0828-like"/>
    <property type="match status" value="1"/>
</dbReference>
<feature type="domain" description="Diphthamide synthase" evidence="1">
    <location>
        <begin position="1"/>
        <end position="205"/>
    </location>
</feature>
<dbReference type="EMBL" id="FQUO01000011">
    <property type="protein sequence ID" value="SHF73693.1"/>
    <property type="molecule type" value="Genomic_DNA"/>
</dbReference>
<keyword evidence="3" id="KW-1185">Reference proteome</keyword>
<evidence type="ECO:0000313" key="3">
    <source>
        <dbReference type="Proteomes" id="UP000184368"/>
    </source>
</evidence>
<organism evidence="2 3">
    <name type="scientific">Cnuella takakiae</name>
    <dbReference type="NCBI Taxonomy" id="1302690"/>
    <lineage>
        <taxon>Bacteria</taxon>
        <taxon>Pseudomonadati</taxon>
        <taxon>Bacteroidota</taxon>
        <taxon>Chitinophagia</taxon>
        <taxon>Chitinophagales</taxon>
        <taxon>Chitinophagaceae</taxon>
        <taxon>Cnuella</taxon>
    </lineage>
</organism>
<reference evidence="2 3" key="1">
    <citation type="submission" date="2016-11" db="EMBL/GenBank/DDBJ databases">
        <authorList>
            <person name="Jaros S."/>
            <person name="Januszkiewicz K."/>
            <person name="Wedrychowicz H."/>
        </authorList>
    </citation>
    <scope>NUCLEOTIDE SEQUENCE [LARGE SCALE GENOMIC DNA]</scope>
    <source>
        <strain evidence="2 3">DSM 26897</strain>
    </source>
</reference>
<dbReference type="NCBIfam" id="TIGR00290">
    <property type="entry name" value="MJ0570_dom"/>
    <property type="match status" value="1"/>
</dbReference>
<dbReference type="OrthoDB" id="3572539at2"/>
<sequence length="239" mass="26919">MKTYFNWSGGKDSSLALHYVLQNPALQVSALYTSVNAAHNRVSMHGVRRELLEAQARSIGLPLHTAELPEMPGMSDYERIMEKGVSQLRAEGFEAAIFGDIFLEDLKRYREEQLARLSMPCLFPLWQKDTRELIAEFIGLGFKAVIVCVNGRHLDESFCGRIIDESFLADLPDSVDPCGENGEYHSFVFDGPIFQQPIAFTVGEKVYREYAAPKDEKNQCFSPTPQPPSGFYFLDLLPA</sequence>
<protein>
    <submittedName>
        <fullName evidence="2">MJ0570-related uncharacterized domain-containing protein</fullName>
    </submittedName>
</protein>
<evidence type="ECO:0000313" key="2">
    <source>
        <dbReference type="EMBL" id="SHF73693.1"/>
    </source>
</evidence>
<name>A0A1M5E388_9BACT</name>
<dbReference type="STRING" id="1302690.BUE76_19300"/>
<dbReference type="Gene3D" id="3.90.1490.10">
    <property type="entry name" value="putative n-type atp pyrophosphatase, domain 2"/>
    <property type="match status" value="1"/>
</dbReference>
<dbReference type="Gene3D" id="3.40.50.620">
    <property type="entry name" value="HUPs"/>
    <property type="match status" value="1"/>
</dbReference>